<comment type="catalytic activity">
    <reaction evidence="2">
        <text>glycyl-tRNA(Ala) + H2O = tRNA(Ala) + glycine + H(+)</text>
        <dbReference type="Rhea" id="RHEA:53744"/>
        <dbReference type="Rhea" id="RHEA-COMP:9657"/>
        <dbReference type="Rhea" id="RHEA-COMP:13640"/>
        <dbReference type="ChEBI" id="CHEBI:15377"/>
        <dbReference type="ChEBI" id="CHEBI:15378"/>
        <dbReference type="ChEBI" id="CHEBI:57305"/>
        <dbReference type="ChEBI" id="CHEBI:78442"/>
        <dbReference type="ChEBI" id="CHEBI:78522"/>
    </reaction>
</comment>
<dbReference type="InterPro" id="IPR023509">
    <property type="entry name" value="DTD-like_sf"/>
</dbReference>
<dbReference type="RefSeq" id="WP_133825130.1">
    <property type="nucleotide sequence ID" value="NZ_BAABHR010000049.1"/>
</dbReference>
<name>A0A4R6VT64_9PSEU</name>
<dbReference type="GO" id="GO:0051500">
    <property type="term" value="F:D-tyrosyl-tRNA(Tyr) deacylase activity"/>
    <property type="evidence" value="ECO:0007669"/>
    <property type="project" value="TreeGrafter"/>
</dbReference>
<evidence type="ECO:0000313" key="3">
    <source>
        <dbReference type="EMBL" id="TDQ65824.1"/>
    </source>
</evidence>
<dbReference type="EMBL" id="SNYO01000001">
    <property type="protein sequence ID" value="TDQ65824.1"/>
    <property type="molecule type" value="Genomic_DNA"/>
</dbReference>
<evidence type="ECO:0000256" key="2">
    <source>
        <dbReference type="HAMAP-Rule" id="MF_00518"/>
    </source>
</evidence>
<dbReference type="PANTHER" id="PTHR10472:SF5">
    <property type="entry name" value="D-AMINOACYL-TRNA DEACYLASE 1"/>
    <property type="match status" value="1"/>
</dbReference>
<accession>A0A4R6VT64</accession>
<keyword evidence="2" id="KW-0694">RNA-binding</keyword>
<dbReference type="OrthoDB" id="9801395at2"/>
<dbReference type="AlphaFoldDB" id="A0A4R6VT64"/>
<dbReference type="GO" id="GO:0000049">
    <property type="term" value="F:tRNA binding"/>
    <property type="evidence" value="ECO:0007669"/>
    <property type="project" value="UniProtKB-UniRule"/>
</dbReference>
<dbReference type="HAMAP" id="MF_00518">
    <property type="entry name" value="Deacylase_Dtd"/>
    <property type="match status" value="1"/>
</dbReference>
<dbReference type="GO" id="GO:0019478">
    <property type="term" value="P:D-amino acid catabolic process"/>
    <property type="evidence" value="ECO:0007669"/>
    <property type="project" value="UniProtKB-UniRule"/>
</dbReference>
<gene>
    <name evidence="2" type="primary">dtd</name>
    <name evidence="3" type="ORF">EV188_1011076</name>
</gene>
<dbReference type="Pfam" id="PF02580">
    <property type="entry name" value="Tyr_Deacylase"/>
    <property type="match status" value="1"/>
</dbReference>
<dbReference type="NCBIfam" id="TIGR00256">
    <property type="entry name" value="D-aminoacyl-tRNA deacylase"/>
    <property type="match status" value="1"/>
</dbReference>
<comment type="subcellular location">
    <subcellularLocation>
        <location evidence="2">Cytoplasm</location>
    </subcellularLocation>
</comment>
<dbReference type="GO" id="GO:0043908">
    <property type="term" value="F:Ser(Gly)-tRNA(Ala) hydrolase activity"/>
    <property type="evidence" value="ECO:0007669"/>
    <property type="project" value="UniProtKB-UniRule"/>
</dbReference>
<keyword evidence="4" id="KW-1185">Reference proteome</keyword>
<comment type="caution">
    <text evidence="3">The sequence shown here is derived from an EMBL/GenBank/DDBJ whole genome shotgun (WGS) entry which is preliminary data.</text>
</comment>
<dbReference type="EC" id="3.1.1.-" evidence="2"/>
<evidence type="ECO:0000256" key="1">
    <source>
        <dbReference type="ARBA" id="ARBA00009673"/>
    </source>
</evidence>
<comment type="domain">
    <text evidence="2">A Gly-cisPro motif from one monomer fits into the active site of the other monomer to allow specific chiral rejection of L-amino acids.</text>
</comment>
<keyword evidence="2" id="KW-0820">tRNA-binding</keyword>
<protein>
    <recommendedName>
        <fullName evidence="2">D-aminoacyl-tRNA deacylase</fullName>
        <shortName evidence="2">DTD</shortName>
        <ecNumber evidence="2">3.1.1.96</ecNumber>
    </recommendedName>
    <alternativeName>
        <fullName evidence="2">Gly-tRNA(Ala) deacylase</fullName>
        <ecNumber evidence="2">3.1.1.-</ecNumber>
    </alternativeName>
</protein>
<evidence type="ECO:0000313" key="4">
    <source>
        <dbReference type="Proteomes" id="UP000295705"/>
    </source>
</evidence>
<dbReference type="InterPro" id="IPR003732">
    <property type="entry name" value="Daa-tRNA_deacyls_DTD"/>
</dbReference>
<keyword evidence="2" id="KW-0378">Hydrolase</keyword>
<keyword evidence="2" id="KW-0963">Cytoplasm</keyword>
<dbReference type="Proteomes" id="UP000295705">
    <property type="component" value="Unassembled WGS sequence"/>
</dbReference>
<comment type="catalytic activity">
    <reaction evidence="2">
        <text>a D-aminoacyl-tRNA + H2O = a tRNA + a D-alpha-amino acid + H(+)</text>
        <dbReference type="Rhea" id="RHEA:13953"/>
        <dbReference type="Rhea" id="RHEA-COMP:10123"/>
        <dbReference type="Rhea" id="RHEA-COMP:10124"/>
        <dbReference type="ChEBI" id="CHEBI:15377"/>
        <dbReference type="ChEBI" id="CHEBI:15378"/>
        <dbReference type="ChEBI" id="CHEBI:59871"/>
        <dbReference type="ChEBI" id="CHEBI:78442"/>
        <dbReference type="ChEBI" id="CHEBI:79333"/>
        <dbReference type="EC" id="3.1.1.96"/>
    </reaction>
</comment>
<organism evidence="3 4">
    <name type="scientific">Actinomycetospora succinea</name>
    <dbReference type="NCBI Taxonomy" id="663603"/>
    <lineage>
        <taxon>Bacteria</taxon>
        <taxon>Bacillati</taxon>
        <taxon>Actinomycetota</taxon>
        <taxon>Actinomycetes</taxon>
        <taxon>Pseudonocardiales</taxon>
        <taxon>Pseudonocardiaceae</taxon>
        <taxon>Actinomycetospora</taxon>
    </lineage>
</organism>
<reference evidence="3 4" key="1">
    <citation type="submission" date="2019-03" db="EMBL/GenBank/DDBJ databases">
        <title>Genomic Encyclopedia of Type Strains, Phase IV (KMG-IV): sequencing the most valuable type-strain genomes for metagenomic binning, comparative biology and taxonomic classification.</title>
        <authorList>
            <person name="Goeker M."/>
        </authorList>
    </citation>
    <scope>NUCLEOTIDE SEQUENCE [LARGE SCALE GENOMIC DNA]</scope>
    <source>
        <strain evidence="3 4">DSM 45775</strain>
    </source>
</reference>
<dbReference type="GO" id="GO:0005737">
    <property type="term" value="C:cytoplasm"/>
    <property type="evidence" value="ECO:0007669"/>
    <property type="project" value="UniProtKB-SubCell"/>
</dbReference>
<dbReference type="EC" id="3.1.1.96" evidence="2"/>
<comment type="similarity">
    <text evidence="1 2">Belongs to the DTD family.</text>
</comment>
<dbReference type="SUPFAM" id="SSF69500">
    <property type="entry name" value="DTD-like"/>
    <property type="match status" value="1"/>
</dbReference>
<comment type="subunit">
    <text evidence="2">Homodimer.</text>
</comment>
<comment type="function">
    <text evidence="2">An aminoacyl-tRNA editing enzyme that deacylates mischarged D-aminoacyl-tRNAs. Also deacylates mischarged glycyl-tRNA(Ala), protecting cells against glycine mischarging by AlaRS. Acts via tRNA-based rather than protein-based catalysis; rejects L-amino acids rather than detecting D-amino acids in the active site. By recycling D-aminoacyl-tRNA to D-amino acids and free tRNA molecules, this enzyme counteracts the toxicity associated with the formation of D-aminoacyl-tRNA entities in vivo and helps enforce protein L-homochirality.</text>
</comment>
<feature type="short sequence motif" description="Gly-cisPro motif, important for rejection of L-amino acids" evidence="2">
    <location>
        <begin position="149"/>
        <end position="150"/>
    </location>
</feature>
<dbReference type="PANTHER" id="PTHR10472">
    <property type="entry name" value="D-TYROSYL-TRNA TYR DEACYLASE"/>
    <property type="match status" value="1"/>
</dbReference>
<dbReference type="Gene3D" id="3.50.80.10">
    <property type="entry name" value="D-tyrosyl-tRNA(Tyr) deacylase"/>
    <property type="match status" value="1"/>
</dbReference>
<dbReference type="GO" id="GO:0106026">
    <property type="term" value="F:Gly-tRNA(Ala) deacylase activity"/>
    <property type="evidence" value="ECO:0007669"/>
    <property type="project" value="UniProtKB-UniRule"/>
</dbReference>
<sequence length="157" mass="16654">MRAVVSRVTTARVVVDGSEGPEVVGALEEPGLLVLLGVHRDDGPDAAATMARKLHELRILRDERTELDDRAPRSYVSCADTGAGLLVVSQFTLYGDTRKGRRPSWSAAAGPDAARAAVDAVVAALRERGAPVATGKFRADMRVESTNDGPFTVIVES</sequence>
<proteinExistence type="inferred from homology"/>